<reference evidence="6" key="1">
    <citation type="submission" date="2016-10" db="EMBL/GenBank/DDBJ databases">
        <title>Draft genome sequences of four alkaliphilic bacteria belonging to the Anaerobacillus genus.</title>
        <authorList>
            <person name="Bassil N.M."/>
            <person name="Lloyd J.R."/>
        </authorList>
    </citation>
    <scope>NUCLEOTIDE SEQUENCE [LARGE SCALE GENOMIC DNA]</scope>
    <source>
        <strain evidence="6">NB2006</strain>
    </source>
</reference>
<keyword evidence="4 5" id="KW-0472">Membrane</keyword>
<evidence type="ECO:0000256" key="4">
    <source>
        <dbReference type="ARBA" id="ARBA00023136"/>
    </source>
</evidence>
<name>A0A1S2L8A0_9BACI</name>
<evidence type="ECO:0000256" key="3">
    <source>
        <dbReference type="ARBA" id="ARBA00022989"/>
    </source>
</evidence>
<comment type="subcellular location">
    <subcellularLocation>
        <location evidence="1">Membrane</location>
        <topology evidence="1">Multi-pass membrane protein</topology>
    </subcellularLocation>
</comment>
<dbReference type="OrthoDB" id="9808930at2"/>
<evidence type="ECO:0000256" key="2">
    <source>
        <dbReference type="ARBA" id="ARBA00022692"/>
    </source>
</evidence>
<gene>
    <name evidence="6" type="ORF">AWH56_18540</name>
</gene>
<dbReference type="AlphaFoldDB" id="A0A1S2L8A0"/>
<dbReference type="KEGG" id="aia:AWH56_010330"/>
<feature type="transmembrane region" description="Helical" evidence="5">
    <location>
        <begin position="71"/>
        <end position="104"/>
    </location>
</feature>
<proteinExistence type="predicted"/>
<dbReference type="Pfam" id="PF09685">
    <property type="entry name" value="MamF_MmsF"/>
    <property type="match status" value="1"/>
</dbReference>
<dbReference type="EMBL" id="LQXD01000159">
    <property type="protein sequence ID" value="OIJ08722.1"/>
    <property type="molecule type" value="Genomic_DNA"/>
</dbReference>
<comment type="caution">
    <text evidence="6">The sequence shown here is derived from an EMBL/GenBank/DDBJ whole genome shotgun (WGS) entry which is preliminary data.</text>
</comment>
<dbReference type="InterPro" id="IPR019109">
    <property type="entry name" value="MamF_MmsF"/>
</dbReference>
<evidence type="ECO:0008006" key="7">
    <source>
        <dbReference type="Google" id="ProtNLM"/>
    </source>
</evidence>
<evidence type="ECO:0000313" key="6">
    <source>
        <dbReference type="EMBL" id="OIJ08722.1"/>
    </source>
</evidence>
<keyword evidence="2 5" id="KW-0812">Transmembrane</keyword>
<keyword evidence="3 5" id="KW-1133">Transmembrane helix</keyword>
<evidence type="ECO:0000256" key="5">
    <source>
        <dbReference type="SAM" id="Phobius"/>
    </source>
</evidence>
<protein>
    <recommendedName>
        <fullName evidence="7">DUF4870 domain-containing protein</fullName>
    </recommendedName>
</protein>
<evidence type="ECO:0000256" key="1">
    <source>
        <dbReference type="ARBA" id="ARBA00004141"/>
    </source>
</evidence>
<feature type="transmembrane region" description="Helical" evidence="5">
    <location>
        <begin position="24"/>
        <end position="46"/>
    </location>
</feature>
<sequence length="121" mass="14090">MIYYSKHYCKREVKTLVEKDDRMLAMLIYLISFFTAFIGPLVIWLIKKDESDFIDHHGREYFNFLISITVYSIVSAILIIVIVGIFMLIAVGIGGFVLTIVAAIKAYDGEYYRFPFIFRLL</sequence>
<accession>A0A1S2L8A0</accession>
<organism evidence="6">
    <name type="scientific">Anaerobacillus isosaccharinicus</name>
    <dbReference type="NCBI Taxonomy" id="1532552"/>
    <lineage>
        <taxon>Bacteria</taxon>
        <taxon>Bacillati</taxon>
        <taxon>Bacillota</taxon>
        <taxon>Bacilli</taxon>
        <taxon>Bacillales</taxon>
        <taxon>Bacillaceae</taxon>
        <taxon>Anaerobacillus</taxon>
    </lineage>
</organism>